<evidence type="ECO:0000313" key="2">
    <source>
        <dbReference type="Proteomes" id="UP000008370"/>
    </source>
</evidence>
<dbReference type="HOGENOM" id="CLU_2831985_0_0_1"/>
<dbReference type="AlphaFoldDB" id="K5VEB8"/>
<protein>
    <submittedName>
        <fullName evidence="1">Uncharacterized protein</fullName>
    </submittedName>
</protein>
<reference evidence="1 2" key="1">
    <citation type="journal article" date="2012" name="BMC Genomics">
        <title>Comparative genomics of the white-rot fungi, Phanerochaete carnosa and P. chrysosporium, to elucidate the genetic basis of the distinct wood types they colonize.</title>
        <authorList>
            <person name="Suzuki H."/>
            <person name="MacDonald J."/>
            <person name="Syed K."/>
            <person name="Salamov A."/>
            <person name="Hori C."/>
            <person name="Aerts A."/>
            <person name="Henrissat B."/>
            <person name="Wiebenga A."/>
            <person name="vanKuyk P.A."/>
            <person name="Barry K."/>
            <person name="Lindquist E."/>
            <person name="LaButti K."/>
            <person name="Lapidus A."/>
            <person name="Lucas S."/>
            <person name="Coutinho P."/>
            <person name="Gong Y."/>
            <person name="Samejima M."/>
            <person name="Mahadevan R."/>
            <person name="Abou-Zaid M."/>
            <person name="de Vries R.P."/>
            <person name="Igarashi K."/>
            <person name="Yadav J.S."/>
            <person name="Grigoriev I.V."/>
            <person name="Master E.R."/>
        </authorList>
    </citation>
    <scope>NUCLEOTIDE SEQUENCE [LARGE SCALE GENOMIC DNA]</scope>
    <source>
        <strain evidence="1 2">HHB-10118-sp</strain>
    </source>
</reference>
<evidence type="ECO:0000313" key="1">
    <source>
        <dbReference type="EMBL" id="EKM49493.1"/>
    </source>
</evidence>
<dbReference type="InParanoid" id="K5VEB8"/>
<gene>
    <name evidence="1" type="ORF">PHACADRAFT_265003</name>
</gene>
<dbReference type="Proteomes" id="UP000008370">
    <property type="component" value="Unassembled WGS sequence"/>
</dbReference>
<dbReference type="EMBL" id="JH930480">
    <property type="protein sequence ID" value="EKM49493.1"/>
    <property type="molecule type" value="Genomic_DNA"/>
</dbReference>
<accession>K5VEB8</accession>
<dbReference type="RefSeq" id="XP_007401562.1">
    <property type="nucleotide sequence ID" value="XM_007401500.1"/>
</dbReference>
<dbReference type="GeneID" id="18918987"/>
<dbReference type="KEGG" id="pco:PHACADRAFT_265003"/>
<keyword evidence="2" id="KW-1185">Reference proteome</keyword>
<proteinExistence type="predicted"/>
<name>K5VEB8_PHACS</name>
<sequence length="66" mass="6862">MHKSQCAASYAVALGAVIVTGTLSLVENIHSACTRRCLHVTPAEQRQEICGRSGACGVGYIMGKVG</sequence>
<organism evidence="1 2">
    <name type="scientific">Phanerochaete carnosa (strain HHB-10118-sp)</name>
    <name type="common">White-rot fungus</name>
    <name type="synonym">Peniophora carnosa</name>
    <dbReference type="NCBI Taxonomy" id="650164"/>
    <lineage>
        <taxon>Eukaryota</taxon>
        <taxon>Fungi</taxon>
        <taxon>Dikarya</taxon>
        <taxon>Basidiomycota</taxon>
        <taxon>Agaricomycotina</taxon>
        <taxon>Agaricomycetes</taxon>
        <taxon>Polyporales</taxon>
        <taxon>Phanerochaetaceae</taxon>
        <taxon>Phanerochaete</taxon>
    </lineage>
</organism>